<dbReference type="InterPro" id="IPR027417">
    <property type="entry name" value="P-loop_NTPase"/>
</dbReference>
<evidence type="ECO:0000259" key="2">
    <source>
        <dbReference type="PROSITE" id="PS51192"/>
    </source>
</evidence>
<dbReference type="SUPFAM" id="SSF52540">
    <property type="entry name" value="P-loop containing nucleoside triphosphate hydrolases"/>
    <property type="match status" value="2"/>
</dbReference>
<dbReference type="PANTHER" id="PTHR45629:SF7">
    <property type="entry name" value="DNA EXCISION REPAIR PROTEIN ERCC-6-RELATED"/>
    <property type="match status" value="1"/>
</dbReference>
<dbReference type="SMART" id="SM00487">
    <property type="entry name" value="DEXDc"/>
    <property type="match status" value="1"/>
</dbReference>
<keyword evidence="1" id="KW-0378">Hydrolase</keyword>
<keyword evidence="5" id="KW-1185">Reference proteome</keyword>
<dbReference type="GO" id="GO:0004386">
    <property type="term" value="F:helicase activity"/>
    <property type="evidence" value="ECO:0007669"/>
    <property type="project" value="UniProtKB-KW"/>
</dbReference>
<gene>
    <name evidence="4" type="ORF">CYL18_05980</name>
</gene>
<keyword evidence="4" id="KW-0547">Nucleotide-binding</keyword>
<dbReference type="PROSITE" id="PS51194">
    <property type="entry name" value="HELICASE_CTER"/>
    <property type="match status" value="1"/>
</dbReference>
<dbReference type="PROSITE" id="PS51192">
    <property type="entry name" value="HELICASE_ATP_BIND_1"/>
    <property type="match status" value="1"/>
</dbReference>
<accession>A0A2S7N2T5</accession>
<evidence type="ECO:0000313" key="4">
    <source>
        <dbReference type="EMBL" id="PQD96308.1"/>
    </source>
</evidence>
<dbReference type="SMART" id="SM00490">
    <property type="entry name" value="HELICc"/>
    <property type="match status" value="1"/>
</dbReference>
<proteinExistence type="predicted"/>
<dbReference type="CDD" id="cd18012">
    <property type="entry name" value="DEXQc_arch_SWI2_SNF2"/>
    <property type="match status" value="1"/>
</dbReference>
<dbReference type="GO" id="GO:0016787">
    <property type="term" value="F:hydrolase activity"/>
    <property type="evidence" value="ECO:0007669"/>
    <property type="project" value="UniProtKB-KW"/>
</dbReference>
<comment type="caution">
    <text evidence="4">The sequence shown here is derived from an EMBL/GenBank/DDBJ whole genome shotgun (WGS) entry which is preliminary data.</text>
</comment>
<dbReference type="GO" id="GO:0015616">
    <property type="term" value="F:DNA translocase activity"/>
    <property type="evidence" value="ECO:0007669"/>
    <property type="project" value="TreeGrafter"/>
</dbReference>
<dbReference type="FunFam" id="3.40.50.10810:FF:000057">
    <property type="entry name" value="Snf2/Rad54 family helicase"/>
    <property type="match status" value="1"/>
</dbReference>
<dbReference type="PANTHER" id="PTHR45629">
    <property type="entry name" value="SNF2/RAD54 FAMILY MEMBER"/>
    <property type="match status" value="1"/>
</dbReference>
<dbReference type="EMBL" id="PKOZ01000002">
    <property type="protein sequence ID" value="PQD96308.1"/>
    <property type="molecule type" value="Genomic_DNA"/>
</dbReference>
<dbReference type="Gene3D" id="3.40.50.300">
    <property type="entry name" value="P-loop containing nucleotide triphosphate hydrolases"/>
    <property type="match status" value="1"/>
</dbReference>
<sequence length="939" mass="108702">MQLIDTLYIQIELLEDGRIFVYGTDEGEEVQAEFWAPSFFLWDEDSYYGTKLEITRLDGKSGIILSAYDWMKVLSKEPFNSFIQWSWSNWASISLSLAQGLFEAVENGTVMPNFKEMKEGALTFPLPQEIIDDFHDTFWEQEMVKHIASGETVQMTVREYASEWLNEAIKDRPGEHRVRDLVNIFAEKGLSIKSLSRFFDENRWNEWTGMNDNGLLFTLGLRLSEPDFAAGDEVDQWKLEPFLRSKKKTDQFFLWSEREKIPFSWKKQLDTAEEELNRWKELFPWMEDIITEDQAWDFLTDASEVLHMLGAEILLPSWWQAIKDAKVTMRAKVKNSSGRRKSFVGINALLDYNWRFSVNGANVSEEEFNKLVEEKRRLMYIQGRWVRLDPAFMRRMQELKREADERGLRIMDLLNQELTQEDDEEAVDEDQYARIQFELNNDLKRFMTKIRSLADIPLIDVPDTFHGSLRPYQQQGMSWLLFLREYGFGACLADDMGLGKTIQLISYMLAVREKNGPASSPALIVCPTSVLGNWQKELERFAPDFKVHLHYGSGRKKGEAFTTAFAGTDVVLTSYGLLHQDEEEFLSITWDAVVLDEAQNIKNSHTKQSRSARKLQGRQHIALTGTPMENRLSELWSIFDFINKGYLGSQAHFDKHFAAPIEKDGDKKKIASLQKLIQPFLLRRTKKDEEVALNLPDKLEQKEFISLTTEQAALYEQLVKDTLEKIEQLSGFERKGLILQMLTKLKQICDHPALYLKEETPTHILHRSGKMEKLIELLDAVYEQNESALVFTQYIEMGNMIKHIAERRYGQKVPFLNGSAGKKQRDDMVTAFQEGKYPILLLSLKAGGTGLNLTAANHVIHYDRWWNPAVENQATDRAYRIGQTRFVHVHKMVASGTLEEKIDAMLEKKQTLNDEIVQSDNWITELSGDELKELLVLDL</sequence>
<dbReference type="InterPro" id="IPR049730">
    <property type="entry name" value="SNF2/RAD54-like_C"/>
</dbReference>
<feature type="domain" description="Helicase ATP-binding" evidence="2">
    <location>
        <begin position="481"/>
        <end position="645"/>
    </location>
</feature>
<dbReference type="CDD" id="cd18793">
    <property type="entry name" value="SF2_C_SNF"/>
    <property type="match status" value="1"/>
</dbReference>
<dbReference type="InterPro" id="IPR038718">
    <property type="entry name" value="SNF2-like_sf"/>
</dbReference>
<evidence type="ECO:0000259" key="3">
    <source>
        <dbReference type="PROSITE" id="PS51194"/>
    </source>
</evidence>
<feature type="domain" description="Helicase C-terminal" evidence="3">
    <location>
        <begin position="773"/>
        <end position="927"/>
    </location>
</feature>
<dbReference type="FunFam" id="3.40.50.300:FF:000533">
    <property type="entry name" value="Helicase, Snf2 family"/>
    <property type="match status" value="1"/>
</dbReference>
<dbReference type="Pfam" id="PF00271">
    <property type="entry name" value="Helicase_C"/>
    <property type="match status" value="1"/>
</dbReference>
<keyword evidence="4" id="KW-0067">ATP-binding</keyword>
<organism evidence="4 5">
    <name type="scientific">Pradoshia eiseniae</name>
    <dbReference type="NCBI Taxonomy" id="2064768"/>
    <lineage>
        <taxon>Bacteria</taxon>
        <taxon>Bacillati</taxon>
        <taxon>Bacillota</taxon>
        <taxon>Bacilli</taxon>
        <taxon>Bacillales</taxon>
        <taxon>Bacillaceae</taxon>
        <taxon>Pradoshia</taxon>
    </lineage>
</organism>
<dbReference type="AlphaFoldDB" id="A0A2S7N2T5"/>
<dbReference type="GO" id="GO:0005524">
    <property type="term" value="F:ATP binding"/>
    <property type="evidence" value="ECO:0007669"/>
    <property type="project" value="InterPro"/>
</dbReference>
<dbReference type="Proteomes" id="UP000239663">
    <property type="component" value="Unassembled WGS sequence"/>
</dbReference>
<dbReference type="InterPro" id="IPR014001">
    <property type="entry name" value="Helicase_ATP-bd"/>
</dbReference>
<dbReference type="Pfam" id="PF12419">
    <property type="entry name" value="DUF3670"/>
    <property type="match status" value="1"/>
</dbReference>
<evidence type="ECO:0000256" key="1">
    <source>
        <dbReference type="ARBA" id="ARBA00022801"/>
    </source>
</evidence>
<evidence type="ECO:0000313" key="5">
    <source>
        <dbReference type="Proteomes" id="UP000239663"/>
    </source>
</evidence>
<dbReference type="RefSeq" id="WP_104848735.1">
    <property type="nucleotide sequence ID" value="NZ_PKOZ01000002.1"/>
</dbReference>
<dbReference type="InterPro" id="IPR022138">
    <property type="entry name" value="DUF3670"/>
</dbReference>
<dbReference type="OrthoDB" id="9760715at2"/>
<keyword evidence="4" id="KW-0347">Helicase</keyword>
<protein>
    <submittedName>
        <fullName evidence="4">ATP-dependent helicase</fullName>
    </submittedName>
</protein>
<dbReference type="InterPro" id="IPR001650">
    <property type="entry name" value="Helicase_C-like"/>
</dbReference>
<name>A0A2S7N2T5_9BACI</name>
<dbReference type="Pfam" id="PF00176">
    <property type="entry name" value="SNF2-rel_dom"/>
    <property type="match status" value="1"/>
</dbReference>
<dbReference type="InterPro" id="IPR050496">
    <property type="entry name" value="SNF2_RAD54_helicase_repair"/>
</dbReference>
<reference evidence="4 5" key="1">
    <citation type="submission" date="2017-12" db="EMBL/GenBank/DDBJ databases">
        <title>Taxonomic description and draft genome of Pradoshia cofamensis Gen. nov., sp. nov., a thermotolerant bacillale isolated from anterior gut of earthworm Eisenia fetida.</title>
        <authorList>
            <person name="Saha T."/>
            <person name="Chakraborty R."/>
        </authorList>
    </citation>
    <scope>NUCLEOTIDE SEQUENCE [LARGE SCALE GENOMIC DNA]</scope>
    <source>
        <strain evidence="4 5">EAG3</strain>
    </source>
</reference>
<dbReference type="Gene3D" id="3.40.50.10810">
    <property type="entry name" value="Tandem AAA-ATPase domain"/>
    <property type="match status" value="1"/>
</dbReference>
<dbReference type="InterPro" id="IPR000330">
    <property type="entry name" value="SNF2_N"/>
</dbReference>